<dbReference type="PANTHER" id="PTHR44688">
    <property type="entry name" value="DNA-BINDING TRANSCRIPTIONAL ACTIVATOR DEVR_DOSR"/>
    <property type="match status" value="1"/>
</dbReference>
<dbReference type="Gene3D" id="1.10.10.10">
    <property type="entry name" value="Winged helix-like DNA-binding domain superfamily/Winged helix DNA-binding domain"/>
    <property type="match status" value="1"/>
</dbReference>
<gene>
    <name evidence="5" type="ORF">GCM10009858_44950</name>
</gene>
<dbReference type="PRINTS" id="PR00038">
    <property type="entry name" value="HTHLUXR"/>
</dbReference>
<sequence length="268" mass="29290">MLSNAVLLDIARSLADAEAAQEYLLAAALVIQRIVACEDVFWMSTDFAVGSFDVWRLSAQGADTSIETAMAGMFEHPAIQSYLAEPTDLTPRRLADIGRAREPADDRALDLSKQLLGPHQLSMIVSVEAAGRGRGWVLARDGRDFTAAERDVAAQILPILLALDRAYAPAGPPRARVWQPSGVNGHPDFTREQPAHGKDRAWMSLTPRERQVIDLLSRGFTAGAIGRRLGISPRTVSKHVEHAYDKLGRHDRLMIALDRRGVSTDPVG</sequence>
<dbReference type="InterPro" id="IPR000792">
    <property type="entry name" value="Tscrpt_reg_LuxR_C"/>
</dbReference>
<dbReference type="PANTHER" id="PTHR44688:SF16">
    <property type="entry name" value="DNA-BINDING TRANSCRIPTIONAL ACTIVATOR DEVR_DOSR"/>
    <property type="match status" value="1"/>
</dbReference>
<keyword evidence="3" id="KW-0804">Transcription</keyword>
<dbReference type="CDD" id="cd06170">
    <property type="entry name" value="LuxR_C_like"/>
    <property type="match status" value="1"/>
</dbReference>
<dbReference type="SMART" id="SM00421">
    <property type="entry name" value="HTH_LUXR"/>
    <property type="match status" value="1"/>
</dbReference>
<keyword evidence="6" id="KW-1185">Reference proteome</keyword>
<evidence type="ECO:0000256" key="2">
    <source>
        <dbReference type="ARBA" id="ARBA00023125"/>
    </source>
</evidence>
<name>A0ABP5ZS60_9MICO</name>
<keyword evidence="1" id="KW-0805">Transcription regulation</keyword>
<comment type="caution">
    <text evidence="5">The sequence shown here is derived from an EMBL/GenBank/DDBJ whole genome shotgun (WGS) entry which is preliminary data.</text>
</comment>
<feature type="domain" description="HTH luxR-type" evidence="4">
    <location>
        <begin position="198"/>
        <end position="260"/>
    </location>
</feature>
<proteinExistence type="predicted"/>
<dbReference type="PROSITE" id="PS00622">
    <property type="entry name" value="HTH_LUXR_1"/>
    <property type="match status" value="1"/>
</dbReference>
<dbReference type="PROSITE" id="PS50043">
    <property type="entry name" value="HTH_LUXR_2"/>
    <property type="match status" value="1"/>
</dbReference>
<reference evidence="6" key="1">
    <citation type="journal article" date="2019" name="Int. J. Syst. Evol. Microbiol.">
        <title>The Global Catalogue of Microorganisms (GCM) 10K type strain sequencing project: providing services to taxonomists for standard genome sequencing and annotation.</title>
        <authorList>
            <consortium name="The Broad Institute Genomics Platform"/>
            <consortium name="The Broad Institute Genome Sequencing Center for Infectious Disease"/>
            <person name="Wu L."/>
            <person name="Ma J."/>
        </authorList>
    </citation>
    <scope>NUCLEOTIDE SEQUENCE [LARGE SCALE GENOMIC DNA]</scope>
    <source>
        <strain evidence="6">JCM 16259</strain>
    </source>
</reference>
<keyword evidence="2" id="KW-0238">DNA-binding</keyword>
<dbReference type="SUPFAM" id="SSF46894">
    <property type="entry name" value="C-terminal effector domain of the bipartite response regulators"/>
    <property type="match status" value="1"/>
</dbReference>
<evidence type="ECO:0000256" key="1">
    <source>
        <dbReference type="ARBA" id="ARBA00023015"/>
    </source>
</evidence>
<evidence type="ECO:0000313" key="5">
    <source>
        <dbReference type="EMBL" id="GAA2501790.1"/>
    </source>
</evidence>
<protein>
    <recommendedName>
        <fullName evidence="4">HTH luxR-type domain-containing protein</fullName>
    </recommendedName>
</protein>
<dbReference type="Pfam" id="PF00196">
    <property type="entry name" value="GerE"/>
    <property type="match status" value="1"/>
</dbReference>
<evidence type="ECO:0000256" key="3">
    <source>
        <dbReference type="ARBA" id="ARBA00023163"/>
    </source>
</evidence>
<organism evidence="5 6">
    <name type="scientific">Terrabacter carboxydivorans</name>
    <dbReference type="NCBI Taxonomy" id="619730"/>
    <lineage>
        <taxon>Bacteria</taxon>
        <taxon>Bacillati</taxon>
        <taxon>Actinomycetota</taxon>
        <taxon>Actinomycetes</taxon>
        <taxon>Micrococcales</taxon>
        <taxon>Intrasporangiaceae</taxon>
        <taxon>Terrabacter</taxon>
    </lineage>
</organism>
<accession>A0ABP5ZS60</accession>
<dbReference type="InterPro" id="IPR016032">
    <property type="entry name" value="Sig_transdc_resp-reg_C-effctor"/>
</dbReference>
<dbReference type="Proteomes" id="UP001500730">
    <property type="component" value="Unassembled WGS sequence"/>
</dbReference>
<evidence type="ECO:0000259" key="4">
    <source>
        <dbReference type="PROSITE" id="PS50043"/>
    </source>
</evidence>
<evidence type="ECO:0000313" key="6">
    <source>
        <dbReference type="Proteomes" id="UP001500730"/>
    </source>
</evidence>
<dbReference type="EMBL" id="BAAARE010000035">
    <property type="protein sequence ID" value="GAA2501790.1"/>
    <property type="molecule type" value="Genomic_DNA"/>
</dbReference>
<dbReference type="InterPro" id="IPR036388">
    <property type="entry name" value="WH-like_DNA-bd_sf"/>
</dbReference>